<dbReference type="AlphaFoldDB" id="A0A2V4V968"/>
<feature type="domain" description="Copper resistance protein D" evidence="7">
    <location>
        <begin position="173"/>
        <end position="268"/>
    </location>
</feature>
<keyword evidence="5 6" id="KW-0472">Membrane</keyword>
<comment type="subcellular location">
    <subcellularLocation>
        <location evidence="1">Cell membrane</location>
        <topology evidence="1">Multi-pass membrane protein</topology>
    </subcellularLocation>
</comment>
<feature type="transmembrane region" description="Helical" evidence="6">
    <location>
        <begin position="250"/>
        <end position="268"/>
    </location>
</feature>
<keyword evidence="2" id="KW-1003">Cell membrane</keyword>
<evidence type="ECO:0000256" key="3">
    <source>
        <dbReference type="ARBA" id="ARBA00022692"/>
    </source>
</evidence>
<dbReference type="Pfam" id="PF05425">
    <property type="entry name" value="CopD"/>
    <property type="match status" value="1"/>
</dbReference>
<evidence type="ECO:0000313" key="9">
    <source>
        <dbReference type="Proteomes" id="UP000247790"/>
    </source>
</evidence>
<feature type="transmembrane region" description="Helical" evidence="6">
    <location>
        <begin position="108"/>
        <end position="127"/>
    </location>
</feature>
<evidence type="ECO:0000256" key="4">
    <source>
        <dbReference type="ARBA" id="ARBA00022989"/>
    </source>
</evidence>
<evidence type="ECO:0000313" key="8">
    <source>
        <dbReference type="EMBL" id="PYE45416.1"/>
    </source>
</evidence>
<accession>A0A2V4V968</accession>
<evidence type="ECO:0000256" key="2">
    <source>
        <dbReference type="ARBA" id="ARBA00022475"/>
    </source>
</evidence>
<reference evidence="8 9" key="1">
    <citation type="submission" date="2018-06" db="EMBL/GenBank/DDBJ databases">
        <title>Genomic Encyclopedia of Type Strains, Phase III (KMG-III): the genomes of soil and plant-associated and newly described type strains.</title>
        <authorList>
            <person name="Whitman W."/>
        </authorList>
    </citation>
    <scope>NUCLEOTIDE SEQUENCE [LARGE SCALE GENOMIC DNA]</scope>
    <source>
        <strain evidence="8 9">CECT 7022</strain>
    </source>
</reference>
<evidence type="ECO:0000256" key="5">
    <source>
        <dbReference type="ARBA" id="ARBA00023136"/>
    </source>
</evidence>
<dbReference type="GO" id="GO:0006825">
    <property type="term" value="P:copper ion transport"/>
    <property type="evidence" value="ECO:0007669"/>
    <property type="project" value="InterPro"/>
</dbReference>
<feature type="transmembrane region" description="Helical" evidence="6">
    <location>
        <begin position="37"/>
        <end position="62"/>
    </location>
</feature>
<dbReference type="InterPro" id="IPR032694">
    <property type="entry name" value="CopC/D"/>
</dbReference>
<evidence type="ECO:0000256" key="6">
    <source>
        <dbReference type="SAM" id="Phobius"/>
    </source>
</evidence>
<feature type="transmembrane region" description="Helical" evidence="6">
    <location>
        <begin position="174"/>
        <end position="195"/>
    </location>
</feature>
<organism evidence="8 9">
    <name type="scientific">Paenibacillus barcinonensis</name>
    <dbReference type="NCBI Taxonomy" id="198119"/>
    <lineage>
        <taxon>Bacteria</taxon>
        <taxon>Bacillati</taxon>
        <taxon>Bacillota</taxon>
        <taxon>Bacilli</taxon>
        <taxon>Bacillales</taxon>
        <taxon>Paenibacillaceae</taxon>
        <taxon>Paenibacillus</taxon>
    </lineage>
</organism>
<dbReference type="PANTHER" id="PTHR34820:SF4">
    <property type="entry name" value="INNER MEMBRANE PROTEIN YEBZ"/>
    <property type="match status" value="1"/>
</dbReference>
<proteinExistence type="predicted"/>
<feature type="transmembrane region" description="Helical" evidence="6">
    <location>
        <begin position="215"/>
        <end position="235"/>
    </location>
</feature>
<feature type="transmembrane region" description="Helical" evidence="6">
    <location>
        <begin position="336"/>
        <end position="357"/>
    </location>
</feature>
<feature type="transmembrane region" description="Helical" evidence="6">
    <location>
        <begin position="6"/>
        <end position="25"/>
    </location>
</feature>
<evidence type="ECO:0000256" key="1">
    <source>
        <dbReference type="ARBA" id="ARBA00004651"/>
    </source>
</evidence>
<keyword evidence="3 6" id="KW-0812">Transmembrane</keyword>
<feature type="transmembrane region" description="Helical" evidence="6">
    <location>
        <begin position="309"/>
        <end position="329"/>
    </location>
</feature>
<comment type="caution">
    <text evidence="8">The sequence shown here is derived from an EMBL/GenBank/DDBJ whole genome shotgun (WGS) entry which is preliminary data.</text>
</comment>
<dbReference type="InterPro" id="IPR008457">
    <property type="entry name" value="Cu-R_CopD_dom"/>
</dbReference>
<gene>
    <name evidence="8" type="ORF">DFQ00_12034</name>
</gene>
<dbReference type="PANTHER" id="PTHR34820">
    <property type="entry name" value="INNER MEMBRANE PROTEIN YEBZ"/>
    <property type="match status" value="1"/>
</dbReference>
<dbReference type="Proteomes" id="UP000247790">
    <property type="component" value="Unassembled WGS sequence"/>
</dbReference>
<name>A0A2V4V968_PAEBA</name>
<keyword evidence="4 6" id="KW-1133">Transmembrane helix</keyword>
<evidence type="ECO:0000259" key="7">
    <source>
        <dbReference type="Pfam" id="PF05425"/>
    </source>
</evidence>
<feature type="transmembrane region" description="Helical" evidence="6">
    <location>
        <begin position="82"/>
        <end position="101"/>
    </location>
</feature>
<dbReference type="EMBL" id="QJSW01000020">
    <property type="protein sequence ID" value="PYE45416.1"/>
    <property type="molecule type" value="Genomic_DNA"/>
</dbReference>
<protein>
    <submittedName>
        <fullName evidence="8">Putative copper resistance protein D</fullName>
    </submittedName>
</protein>
<dbReference type="GO" id="GO:0005886">
    <property type="term" value="C:plasma membrane"/>
    <property type="evidence" value="ECO:0007669"/>
    <property type="project" value="UniProtKB-SubCell"/>
</dbReference>
<sequence length="358" mass="40966">MSFYWLAEPFLYTCLAVLFGFLIMPRIHPVIQTSTRMINWALLGIVICAFVPVLRIIVFFANDTNWFIIFRSVMFSFAEGKAYVWTLIFCILLLMMIRINNTNKNRHLYTAALVLTAIGLIATLSWSSHSSSYFGMQGFWNHLIHLLSVTVWSGILIVTSRMMPNHEKHWRSFLSWYHPFAAAIMVVILMSGLMLNVKTDPDYINSWVTSYGQALLMKHLLMIPLLIMAFFNGFIMKKRLGQEQFNPQRWLMLEGILVLLIYTVTGFLNQQPAPHELNPETMKLSASGLYTFWNQGNPITYPVHWNIDAIAILMYLLAAVSILAMYVILKKNKNTYAALVCGVLFCLVSFAGLIHAIA</sequence>
<feature type="transmembrane region" description="Helical" evidence="6">
    <location>
        <begin position="139"/>
        <end position="162"/>
    </location>
</feature>